<dbReference type="InterPro" id="IPR000086">
    <property type="entry name" value="NUDIX_hydrolase_dom"/>
</dbReference>
<dbReference type="CDD" id="cd04684">
    <property type="entry name" value="NUDIX_Hydrolase"/>
    <property type="match status" value="1"/>
</dbReference>
<keyword evidence="2 3" id="KW-0378">Hydrolase</keyword>
<gene>
    <name evidence="5" type="ORF">SAMN05216257_101125</name>
</gene>
<dbReference type="GO" id="GO:0006167">
    <property type="term" value="P:AMP biosynthetic process"/>
    <property type="evidence" value="ECO:0007669"/>
    <property type="project" value="TreeGrafter"/>
</dbReference>
<dbReference type="InterPro" id="IPR015797">
    <property type="entry name" value="NUDIX_hydrolase-like_dom_sf"/>
</dbReference>
<comment type="similarity">
    <text evidence="3">Belongs to the Nudix hydrolase family.</text>
</comment>
<accession>A0A1G8XZF8</accession>
<sequence>MTRRFGQPPESARRYRRRPGVYAVISDGRDVLMTWQAEPVPEFQLPGGGIDPGESPVAALHREVLEETGWRIGRIRRLGAYRRFTYMPEYDLWAEKLCMIYLARPVCRHGPPLEPGHAAVWFTPELAVEALASDGDRHFLRRALEVATRRDAAAPLRRIRRPSRGQWPRGSAGR</sequence>
<evidence type="ECO:0000256" key="2">
    <source>
        <dbReference type="ARBA" id="ARBA00022801"/>
    </source>
</evidence>
<evidence type="ECO:0000256" key="1">
    <source>
        <dbReference type="ARBA" id="ARBA00001946"/>
    </source>
</evidence>
<keyword evidence="6" id="KW-1185">Reference proteome</keyword>
<name>A0A1G8XZF8_9RHOB</name>
<dbReference type="AlphaFoldDB" id="A0A1G8XZF8"/>
<dbReference type="GO" id="GO:0006754">
    <property type="term" value="P:ATP biosynthetic process"/>
    <property type="evidence" value="ECO:0007669"/>
    <property type="project" value="TreeGrafter"/>
</dbReference>
<dbReference type="PROSITE" id="PS00893">
    <property type="entry name" value="NUDIX_BOX"/>
    <property type="match status" value="1"/>
</dbReference>
<dbReference type="OrthoDB" id="9816040at2"/>
<dbReference type="PANTHER" id="PTHR21340">
    <property type="entry name" value="DIADENOSINE 5,5-P1,P4-TETRAPHOSPHATE PYROPHOSPHOHYDROLASE MUTT"/>
    <property type="match status" value="1"/>
</dbReference>
<dbReference type="PROSITE" id="PS51462">
    <property type="entry name" value="NUDIX"/>
    <property type="match status" value="1"/>
</dbReference>
<reference evidence="6" key="1">
    <citation type="submission" date="2016-10" db="EMBL/GenBank/DDBJ databases">
        <authorList>
            <person name="Varghese N."/>
            <person name="Submissions S."/>
        </authorList>
    </citation>
    <scope>NUCLEOTIDE SEQUENCE [LARGE SCALE GENOMIC DNA]</scope>
    <source>
        <strain evidence="6">CGMCC 1.10789</strain>
    </source>
</reference>
<evidence type="ECO:0000256" key="3">
    <source>
        <dbReference type="RuleBase" id="RU003476"/>
    </source>
</evidence>
<dbReference type="EMBL" id="FNFV01000001">
    <property type="protein sequence ID" value="SDJ95903.1"/>
    <property type="molecule type" value="Genomic_DNA"/>
</dbReference>
<evidence type="ECO:0000259" key="4">
    <source>
        <dbReference type="PROSITE" id="PS51462"/>
    </source>
</evidence>
<organism evidence="5 6">
    <name type="scientific">Meinhardsimonia xiamenensis</name>
    <dbReference type="NCBI Taxonomy" id="990712"/>
    <lineage>
        <taxon>Bacteria</taxon>
        <taxon>Pseudomonadati</taxon>
        <taxon>Pseudomonadota</taxon>
        <taxon>Alphaproteobacteria</taxon>
        <taxon>Rhodobacterales</taxon>
        <taxon>Paracoccaceae</taxon>
        <taxon>Meinhardsimonia</taxon>
    </lineage>
</organism>
<dbReference type="GO" id="GO:0004081">
    <property type="term" value="F:bis(5'-nucleosyl)-tetraphosphatase (asymmetrical) activity"/>
    <property type="evidence" value="ECO:0007669"/>
    <property type="project" value="TreeGrafter"/>
</dbReference>
<dbReference type="STRING" id="990712.SAMN05216257_101125"/>
<dbReference type="InterPro" id="IPR020084">
    <property type="entry name" value="NUDIX_hydrolase_CS"/>
</dbReference>
<feature type="domain" description="Nudix hydrolase" evidence="4">
    <location>
        <begin position="16"/>
        <end position="145"/>
    </location>
</feature>
<dbReference type="Pfam" id="PF00293">
    <property type="entry name" value="NUDIX"/>
    <property type="match status" value="1"/>
</dbReference>
<dbReference type="Gene3D" id="3.90.79.10">
    <property type="entry name" value="Nucleoside Triphosphate Pyrophosphohydrolase"/>
    <property type="match status" value="1"/>
</dbReference>
<dbReference type="Proteomes" id="UP000199328">
    <property type="component" value="Unassembled WGS sequence"/>
</dbReference>
<dbReference type="InterPro" id="IPR051325">
    <property type="entry name" value="Nudix_hydrolase_domain"/>
</dbReference>
<dbReference type="PRINTS" id="PR00502">
    <property type="entry name" value="NUDIXFAMILY"/>
</dbReference>
<protein>
    <submittedName>
        <fullName evidence="5">8-oxo-dGTP diphosphatase</fullName>
    </submittedName>
</protein>
<dbReference type="PANTHER" id="PTHR21340:SF0">
    <property type="entry name" value="BIS(5'-NUCLEOSYL)-TETRAPHOSPHATASE [ASYMMETRICAL]"/>
    <property type="match status" value="1"/>
</dbReference>
<proteinExistence type="inferred from homology"/>
<dbReference type="InterPro" id="IPR020476">
    <property type="entry name" value="Nudix_hydrolase"/>
</dbReference>
<dbReference type="SUPFAM" id="SSF55811">
    <property type="entry name" value="Nudix"/>
    <property type="match status" value="1"/>
</dbReference>
<comment type="cofactor">
    <cofactor evidence="1">
        <name>Mg(2+)</name>
        <dbReference type="ChEBI" id="CHEBI:18420"/>
    </cofactor>
</comment>
<evidence type="ECO:0000313" key="5">
    <source>
        <dbReference type="EMBL" id="SDJ95903.1"/>
    </source>
</evidence>
<evidence type="ECO:0000313" key="6">
    <source>
        <dbReference type="Proteomes" id="UP000199328"/>
    </source>
</evidence>